<proteinExistence type="predicted"/>
<keyword evidence="2" id="KW-1185">Reference proteome</keyword>
<organism evidence="1 2">
    <name type="scientific">Maribacter litoralis</name>
    <dbReference type="NCBI Taxonomy" id="2059726"/>
    <lineage>
        <taxon>Bacteria</taxon>
        <taxon>Pseudomonadati</taxon>
        <taxon>Bacteroidota</taxon>
        <taxon>Flavobacteriia</taxon>
        <taxon>Flavobacteriales</taxon>
        <taxon>Flavobacteriaceae</taxon>
        <taxon>Maribacter</taxon>
    </lineage>
</organism>
<evidence type="ECO:0000313" key="2">
    <source>
        <dbReference type="Proteomes" id="UP000430202"/>
    </source>
</evidence>
<dbReference type="Proteomes" id="UP000430202">
    <property type="component" value="Unassembled WGS sequence"/>
</dbReference>
<dbReference type="EMBL" id="CABWLR010000001">
    <property type="protein sequence ID" value="VXB07391.1"/>
    <property type="molecule type" value="Genomic_DNA"/>
</dbReference>
<sequence length="43" mass="4749">MAIATKITATICPYVLGIFLFEIIENKKGDAPVPFLINLNQLN</sequence>
<protein>
    <submittedName>
        <fullName evidence="1">Uncharacterized protein</fullName>
    </submittedName>
</protein>
<dbReference type="AlphaFoldDB" id="A0A653MQS3"/>
<gene>
    <name evidence="1" type="ORF">MARI151_10450</name>
</gene>
<evidence type="ECO:0000313" key="1">
    <source>
        <dbReference type="EMBL" id="VXB07391.1"/>
    </source>
</evidence>
<name>A0A653MQS3_9FLAO</name>
<reference evidence="1 2" key="1">
    <citation type="submission" date="2019-10" db="EMBL/GenBank/DDBJ databases">
        <authorList>
            <person name="Karimi E."/>
        </authorList>
    </citation>
    <scope>NUCLEOTIDE SEQUENCE [LARGE SCALE GENOMIC DNA]</scope>
    <source>
        <strain evidence="1">Maribacter sp. 151</strain>
    </source>
</reference>
<accession>A0A653MQS3</accession>